<accession>A0LGS6</accession>
<evidence type="ECO:0000313" key="2">
    <source>
        <dbReference type="Proteomes" id="UP000001784"/>
    </source>
</evidence>
<reference evidence="1 2" key="1">
    <citation type="submission" date="2006-10" db="EMBL/GenBank/DDBJ databases">
        <title>Complete sequence of Syntrophobacter fumaroxidans MPOB.</title>
        <authorList>
            <consortium name="US DOE Joint Genome Institute"/>
            <person name="Copeland A."/>
            <person name="Lucas S."/>
            <person name="Lapidus A."/>
            <person name="Barry K."/>
            <person name="Detter J.C."/>
            <person name="Glavina del Rio T."/>
            <person name="Hammon N."/>
            <person name="Israni S."/>
            <person name="Pitluck S."/>
            <person name="Goltsman E.G."/>
            <person name="Martinez M."/>
            <person name="Schmutz J."/>
            <person name="Larimer F."/>
            <person name="Land M."/>
            <person name="Hauser L."/>
            <person name="Kyrpides N."/>
            <person name="Kim E."/>
            <person name="Boone D.R."/>
            <person name="Brockman F."/>
            <person name="Culley D."/>
            <person name="Ferry J."/>
            <person name="Gunsalus R."/>
            <person name="McInerney M.J."/>
            <person name="Morrison M."/>
            <person name="Plugge C."/>
            <person name="Rohlin L."/>
            <person name="Scholten J."/>
            <person name="Sieber J."/>
            <person name="Stams A.J.M."/>
            <person name="Worm P."/>
            <person name="Henstra A.M."/>
            <person name="Richardson P."/>
        </authorList>
    </citation>
    <scope>NUCLEOTIDE SEQUENCE [LARGE SCALE GENOMIC DNA]</scope>
    <source>
        <strain evidence="2">DSM 10017 / MPOB</strain>
    </source>
</reference>
<dbReference type="EMBL" id="CP000478">
    <property type="protein sequence ID" value="ABK16628.1"/>
    <property type="molecule type" value="Genomic_DNA"/>
</dbReference>
<evidence type="ECO:0000313" key="1">
    <source>
        <dbReference type="EMBL" id="ABK16628.1"/>
    </source>
</evidence>
<dbReference type="InParanoid" id="A0LGS6"/>
<dbReference type="HOGENOM" id="CLU_111012_0_0_7"/>
<sequence>MIRAAVEGIVDEAVVRRLIRQSGAKPDTVFGKQGKDHLLKQLRAYNEAGKRYPWIILMDLDRDDECAPCFRSKYLPHPAPLLCFRIAVREVEAWLLADRKHFAKFLHVPESRMPFKPDELDDPKQTVVDIARRSRSRAIRQDLVPNPLSGRRTGPAYASRLIEFIESIDVGWRPDVASESSDSLRRCVDRLTQLVDAVRQGDA</sequence>
<name>A0LGS6_SYNFM</name>
<dbReference type="AlphaFoldDB" id="A0LGS6"/>
<protein>
    <recommendedName>
        <fullName evidence="3">DUF4276 family protein</fullName>
    </recommendedName>
</protein>
<dbReference type="eggNOG" id="ENOG50330P1">
    <property type="taxonomic scope" value="Bacteria"/>
</dbReference>
<gene>
    <name evidence="1" type="ordered locus">Sfum_0932</name>
</gene>
<dbReference type="KEGG" id="sfu:Sfum_0932"/>
<proteinExistence type="predicted"/>
<keyword evidence="2" id="KW-1185">Reference proteome</keyword>
<organism evidence="1 2">
    <name type="scientific">Syntrophobacter fumaroxidans (strain DSM 10017 / MPOB)</name>
    <dbReference type="NCBI Taxonomy" id="335543"/>
    <lineage>
        <taxon>Bacteria</taxon>
        <taxon>Pseudomonadati</taxon>
        <taxon>Thermodesulfobacteriota</taxon>
        <taxon>Syntrophobacteria</taxon>
        <taxon>Syntrophobacterales</taxon>
        <taxon>Syntrophobacteraceae</taxon>
        <taxon>Syntrophobacter</taxon>
    </lineage>
</organism>
<evidence type="ECO:0008006" key="3">
    <source>
        <dbReference type="Google" id="ProtNLM"/>
    </source>
</evidence>
<dbReference type="Proteomes" id="UP000001784">
    <property type="component" value="Chromosome"/>
</dbReference>